<feature type="binding site" evidence="15">
    <location>
        <position position="159"/>
    </location>
    <ligand>
        <name>substrate</name>
    </ligand>
</feature>
<gene>
    <name evidence="15 18" type="primary">asd</name>
    <name evidence="18" type="ORF">CLOHIR_00818</name>
</gene>
<evidence type="ECO:0000256" key="16">
    <source>
        <dbReference type="PIRSR" id="PIRSR000148-1"/>
    </source>
</evidence>
<dbReference type="GO" id="GO:0009089">
    <property type="term" value="P:lysine biosynthetic process via diaminopimelate"/>
    <property type="evidence" value="ECO:0007669"/>
    <property type="project" value="UniProtKB-UniRule"/>
</dbReference>
<dbReference type="EMBL" id="ABWP01000032">
    <property type="protein sequence ID" value="EEA85513.1"/>
    <property type="molecule type" value="Genomic_DNA"/>
</dbReference>
<dbReference type="PANTHER" id="PTHR46278">
    <property type="entry name" value="DEHYDROGENASE, PUTATIVE-RELATED"/>
    <property type="match status" value="1"/>
</dbReference>
<name>B6FY67_PEPHT</name>
<comment type="pathway">
    <text evidence="1 15">Amino-acid biosynthesis; L-methionine biosynthesis via de novo pathway; L-homoserine from L-aspartate: step 2/3.</text>
</comment>
<feature type="binding site" evidence="15">
    <location>
        <begin position="162"/>
        <end position="163"/>
    </location>
    <ligand>
        <name>NADP(+)</name>
        <dbReference type="ChEBI" id="CHEBI:58349"/>
    </ligand>
</feature>
<evidence type="ECO:0000256" key="2">
    <source>
        <dbReference type="ARBA" id="ARBA00005076"/>
    </source>
</evidence>
<feature type="binding site" evidence="15">
    <location>
        <position position="102"/>
    </location>
    <ligand>
        <name>phosphate</name>
        <dbReference type="ChEBI" id="CHEBI:43474"/>
    </ligand>
</feature>
<feature type="active site" description="Acyl-thioester intermediate" evidence="15 16">
    <location>
        <position position="132"/>
    </location>
</feature>
<dbReference type="GO" id="GO:0019877">
    <property type="term" value="P:diaminopimelate biosynthetic process"/>
    <property type="evidence" value="ECO:0007669"/>
    <property type="project" value="UniProtKB-UniRule"/>
</dbReference>
<dbReference type="Gene3D" id="3.30.360.10">
    <property type="entry name" value="Dihydrodipicolinate Reductase, domain 2"/>
    <property type="match status" value="1"/>
</dbReference>
<evidence type="ECO:0000256" key="9">
    <source>
        <dbReference type="ARBA" id="ARBA00022857"/>
    </source>
</evidence>
<evidence type="ECO:0000256" key="15">
    <source>
        <dbReference type="HAMAP-Rule" id="MF_02121"/>
    </source>
</evidence>
<dbReference type="EC" id="1.2.1.11" evidence="6 15"/>
<keyword evidence="13 15" id="KW-0486">Methionine biosynthesis</keyword>
<comment type="function">
    <text evidence="15">Catalyzes the NADPH-dependent formation of L-aspartate-semialdehyde (L-ASA) by the reductive dephosphorylation of L-aspartyl-4-phosphate.</text>
</comment>
<dbReference type="InterPro" id="IPR012080">
    <property type="entry name" value="Asp_semialdehyde_DH"/>
</dbReference>
<keyword evidence="8 15" id="KW-0791">Threonine biosynthesis</keyword>
<keyword evidence="12 15" id="KW-0457">Lysine biosynthesis</keyword>
<keyword evidence="7 15" id="KW-0028">Amino-acid biosynthesis</keyword>
<comment type="catalytic activity">
    <reaction evidence="14 15">
        <text>L-aspartate 4-semialdehyde + phosphate + NADP(+) = 4-phospho-L-aspartate + NADPH + H(+)</text>
        <dbReference type="Rhea" id="RHEA:24284"/>
        <dbReference type="ChEBI" id="CHEBI:15378"/>
        <dbReference type="ChEBI" id="CHEBI:43474"/>
        <dbReference type="ChEBI" id="CHEBI:57535"/>
        <dbReference type="ChEBI" id="CHEBI:57783"/>
        <dbReference type="ChEBI" id="CHEBI:58349"/>
        <dbReference type="ChEBI" id="CHEBI:537519"/>
        <dbReference type="EC" id="1.2.1.11"/>
    </reaction>
</comment>
<dbReference type="SUPFAM" id="SSF55347">
    <property type="entry name" value="Glyceraldehyde-3-phosphate dehydrogenase-like, C-terminal domain"/>
    <property type="match status" value="1"/>
</dbReference>
<evidence type="ECO:0000256" key="10">
    <source>
        <dbReference type="ARBA" id="ARBA00022915"/>
    </source>
</evidence>
<comment type="pathway">
    <text evidence="3 15">Amino-acid biosynthesis; L-threonine biosynthesis; L-threonine from L-aspartate: step 2/5.</text>
</comment>
<dbReference type="CDD" id="cd18131">
    <property type="entry name" value="ASADH_C_bac_euk_like"/>
    <property type="match status" value="1"/>
</dbReference>
<dbReference type="GO" id="GO:0050661">
    <property type="term" value="F:NADP binding"/>
    <property type="evidence" value="ECO:0007669"/>
    <property type="project" value="UniProtKB-UniRule"/>
</dbReference>
<dbReference type="GO" id="GO:0009088">
    <property type="term" value="P:threonine biosynthetic process"/>
    <property type="evidence" value="ECO:0007669"/>
    <property type="project" value="UniProtKB-UniRule"/>
</dbReference>
<dbReference type="HAMAP" id="MF_02121">
    <property type="entry name" value="ASADH"/>
    <property type="match status" value="1"/>
</dbReference>
<evidence type="ECO:0000259" key="17">
    <source>
        <dbReference type="SMART" id="SM00859"/>
    </source>
</evidence>
<dbReference type="HOGENOM" id="CLU_049966_0_1_9"/>
<protein>
    <recommendedName>
        <fullName evidence="6 15">Aspartate-semialdehyde dehydrogenase</fullName>
        <shortName evidence="15">ASA dehydrogenase</shortName>
        <shortName evidence="15">ASADH</shortName>
        <ecNumber evidence="6 15">1.2.1.11</ecNumber>
    </recommendedName>
    <alternativeName>
        <fullName evidence="15">Aspartate-beta-semialdehyde dehydrogenase</fullName>
    </alternativeName>
</protein>
<dbReference type="SMART" id="SM00859">
    <property type="entry name" value="Semialdhyde_dh"/>
    <property type="match status" value="1"/>
</dbReference>
<evidence type="ECO:0000256" key="3">
    <source>
        <dbReference type="ARBA" id="ARBA00005097"/>
    </source>
</evidence>
<keyword evidence="9 15" id="KW-0521">NADP</keyword>
<dbReference type="InterPro" id="IPR012280">
    <property type="entry name" value="Semialdhyde_DH_dimer_dom"/>
</dbReference>
<evidence type="ECO:0000256" key="1">
    <source>
        <dbReference type="ARBA" id="ARBA00005021"/>
    </source>
</evidence>
<dbReference type="eggNOG" id="COG0136">
    <property type="taxonomic scope" value="Bacteria"/>
</dbReference>
<evidence type="ECO:0000256" key="11">
    <source>
        <dbReference type="ARBA" id="ARBA00023002"/>
    </source>
</evidence>
<reference evidence="18 19" key="2">
    <citation type="submission" date="2008-10" db="EMBL/GenBank/DDBJ databases">
        <title>Draft genome sequence of Clostridium hiranonis (DSM 13275).</title>
        <authorList>
            <person name="Sudarsanam P."/>
            <person name="Ley R."/>
            <person name="Guruge J."/>
            <person name="Turnbaugh P.J."/>
            <person name="Mahowald M."/>
            <person name="Liep D."/>
            <person name="Gordon J."/>
        </authorList>
    </citation>
    <scope>NUCLEOTIDE SEQUENCE [LARGE SCALE GENOMIC DNA]</scope>
    <source>
        <strain evidence="18 19">DSM 13275</strain>
    </source>
</reference>
<evidence type="ECO:0000256" key="12">
    <source>
        <dbReference type="ARBA" id="ARBA00023154"/>
    </source>
</evidence>
<dbReference type="InterPro" id="IPR005986">
    <property type="entry name" value="Asp_semialdehyde_DH_beta"/>
</dbReference>
<dbReference type="UniPathway" id="UPA00051">
    <property type="reaction ID" value="UER00464"/>
</dbReference>
<comment type="similarity">
    <text evidence="4 15">Belongs to the aspartate-semialdehyde dehydrogenase family.</text>
</comment>
<comment type="caution">
    <text evidence="18">The sequence shown here is derived from an EMBL/GenBank/DDBJ whole genome shotgun (WGS) entry which is preliminary data.</text>
</comment>
<evidence type="ECO:0000313" key="18">
    <source>
        <dbReference type="EMBL" id="EEA85513.1"/>
    </source>
</evidence>
<evidence type="ECO:0000256" key="6">
    <source>
        <dbReference type="ARBA" id="ARBA00013120"/>
    </source>
</evidence>
<reference evidence="18 19" key="1">
    <citation type="submission" date="2008-09" db="EMBL/GenBank/DDBJ databases">
        <authorList>
            <person name="Fulton L."/>
            <person name="Clifton S."/>
            <person name="Fulton B."/>
            <person name="Xu J."/>
            <person name="Minx P."/>
            <person name="Pepin K.H."/>
            <person name="Johnson M."/>
            <person name="Thiruvilangam P."/>
            <person name="Bhonagiri V."/>
            <person name="Nash W.E."/>
            <person name="Mardis E.R."/>
            <person name="Wilson R.K."/>
        </authorList>
    </citation>
    <scope>NUCLEOTIDE SEQUENCE [LARGE SCALE GENOMIC DNA]</scope>
    <source>
        <strain evidence="18 19">DSM 13275</strain>
    </source>
</reference>
<accession>B6FY67</accession>
<sequence length="334" mass="36561">MKKVNLAVVGATGMVGRTFLKVLEEREFPINDLYLFSSSKSAGKKVTFAGKEYTVEELTEDSFTGRNIDIALFSAGGSTSGKFAPIAAANGALVVDNSSFWRMDPEVPLVVPEVNPEAIKEHKKGIIANPNCSTIQAMLPLKALHDKYTIKRVVYSTYQAVSGSGVKGVEDLEEGSKGNPTGFYPHPIAFNCLPHIDSFLDNGYTKEEMKMVNETRKILCDDSIRITATTVRVPVKNGHSESINLEFEKDFDLDELVATLAAMENVVVVDNPAENLYPTAAEFSDRDEVFVGRIRRDFSVDSGVNLWVVADNIRKGAATNAVQIAEKAIEMELV</sequence>
<dbReference type="NCBIfam" id="NF011456">
    <property type="entry name" value="PRK14874.1"/>
    <property type="match status" value="1"/>
</dbReference>
<dbReference type="AlphaFoldDB" id="B6FY67"/>
<organism evidence="18 19">
    <name type="scientific">Peptacetobacter hiranonis (strain DSM 13275 / JCM 10541 / KCTC 15199 / TO-931)</name>
    <name type="common">Clostridium hiranonis</name>
    <dbReference type="NCBI Taxonomy" id="500633"/>
    <lineage>
        <taxon>Bacteria</taxon>
        <taxon>Bacillati</taxon>
        <taxon>Bacillota</taxon>
        <taxon>Clostridia</taxon>
        <taxon>Peptostreptococcales</taxon>
        <taxon>Peptostreptococcaceae</taxon>
        <taxon>Peptacetobacter</taxon>
    </lineage>
</organism>
<dbReference type="STRING" id="500633.CLOHIR_00818"/>
<comment type="caution">
    <text evidence="15">Lacks conserved residue(s) required for the propagation of feature annotation.</text>
</comment>
<dbReference type="NCBIfam" id="TIGR01296">
    <property type="entry name" value="asd_B"/>
    <property type="match status" value="1"/>
</dbReference>
<keyword evidence="11 15" id="KW-0560">Oxidoreductase</keyword>
<evidence type="ECO:0000256" key="13">
    <source>
        <dbReference type="ARBA" id="ARBA00023167"/>
    </source>
</evidence>
<feature type="binding site" evidence="15">
    <location>
        <begin position="12"/>
        <end position="15"/>
    </location>
    <ligand>
        <name>NADP(+)</name>
        <dbReference type="ChEBI" id="CHEBI:58349"/>
    </ligand>
</feature>
<keyword evidence="19" id="KW-1185">Reference proteome</keyword>
<feature type="binding site" evidence="15">
    <location>
        <position position="232"/>
    </location>
    <ligand>
        <name>substrate</name>
    </ligand>
</feature>
<dbReference type="CDD" id="cd02316">
    <property type="entry name" value="VcASADH2_like_N"/>
    <property type="match status" value="1"/>
</dbReference>
<dbReference type="Gene3D" id="3.40.50.720">
    <property type="entry name" value="NAD(P)-binding Rossmann-like Domain"/>
    <property type="match status" value="1"/>
</dbReference>
<dbReference type="InterPro" id="IPR036291">
    <property type="entry name" value="NAD(P)-bd_dom_sf"/>
</dbReference>
<comment type="pathway">
    <text evidence="2 15">Amino-acid biosynthesis; L-lysine biosynthesis via DAP pathway; (S)-tetrahydrodipicolinate from L-aspartate: step 2/4.</text>
</comment>
<dbReference type="GO" id="GO:0004073">
    <property type="term" value="F:aspartate-semialdehyde dehydrogenase activity"/>
    <property type="evidence" value="ECO:0007669"/>
    <property type="project" value="UniProtKB-UniRule"/>
</dbReference>
<dbReference type="Pfam" id="PF01118">
    <property type="entry name" value="Semialdhyde_dh"/>
    <property type="match status" value="1"/>
</dbReference>
<dbReference type="PANTHER" id="PTHR46278:SF2">
    <property type="entry name" value="ASPARTATE-SEMIALDEHYDE DEHYDROGENASE"/>
    <property type="match status" value="1"/>
</dbReference>
<feature type="active site" description="Proton acceptor" evidence="15 16">
    <location>
        <position position="239"/>
    </location>
</feature>
<dbReference type="InterPro" id="IPR000534">
    <property type="entry name" value="Semialdehyde_DH_NAD-bd"/>
</dbReference>
<evidence type="ECO:0000256" key="7">
    <source>
        <dbReference type="ARBA" id="ARBA00022605"/>
    </source>
</evidence>
<feature type="binding site" evidence="15">
    <location>
        <begin position="40"/>
        <end position="41"/>
    </location>
    <ligand>
        <name>NADP(+)</name>
        <dbReference type="ChEBI" id="CHEBI:58349"/>
    </ligand>
</feature>
<dbReference type="PIRSF" id="PIRSF000148">
    <property type="entry name" value="ASA_dh"/>
    <property type="match status" value="1"/>
</dbReference>
<dbReference type="GO" id="GO:0009097">
    <property type="term" value="P:isoleucine biosynthetic process"/>
    <property type="evidence" value="ECO:0007669"/>
    <property type="project" value="UniProtKB-UniRule"/>
</dbReference>
<dbReference type="GO" id="GO:0071266">
    <property type="term" value="P:'de novo' L-methionine biosynthetic process"/>
    <property type="evidence" value="ECO:0007669"/>
    <property type="project" value="UniProtKB-UniRule"/>
</dbReference>
<evidence type="ECO:0000256" key="14">
    <source>
        <dbReference type="ARBA" id="ARBA00047891"/>
    </source>
</evidence>
<keyword evidence="10 15" id="KW-0220">Diaminopimelate biosynthesis</keyword>
<dbReference type="Pfam" id="PF02774">
    <property type="entry name" value="Semialdhyde_dhC"/>
    <property type="match status" value="1"/>
</dbReference>
<dbReference type="SUPFAM" id="SSF51735">
    <property type="entry name" value="NAD(P)-binding Rossmann-fold domains"/>
    <property type="match status" value="1"/>
</dbReference>
<dbReference type="UniPathway" id="UPA00050">
    <property type="reaction ID" value="UER00463"/>
</dbReference>
<feature type="binding site" evidence="15">
    <location>
        <position position="312"/>
    </location>
    <ligand>
        <name>NADP(+)</name>
        <dbReference type="ChEBI" id="CHEBI:58349"/>
    </ligand>
</feature>
<dbReference type="Proteomes" id="UP000003178">
    <property type="component" value="Unassembled WGS sequence"/>
</dbReference>
<dbReference type="UniPathway" id="UPA00034">
    <property type="reaction ID" value="UER00016"/>
</dbReference>
<evidence type="ECO:0000256" key="8">
    <source>
        <dbReference type="ARBA" id="ARBA00022697"/>
    </source>
</evidence>
<comment type="subunit">
    <text evidence="5 15">Homodimer.</text>
</comment>
<evidence type="ECO:0000256" key="4">
    <source>
        <dbReference type="ARBA" id="ARBA00010584"/>
    </source>
</evidence>
<feature type="domain" description="Semialdehyde dehydrogenase NAD-binding" evidence="17">
    <location>
        <begin position="5"/>
        <end position="122"/>
    </location>
</feature>
<dbReference type="OrthoDB" id="9805684at2"/>
<evidence type="ECO:0000313" key="19">
    <source>
        <dbReference type="Proteomes" id="UP000003178"/>
    </source>
</evidence>
<evidence type="ECO:0000256" key="5">
    <source>
        <dbReference type="ARBA" id="ARBA00011738"/>
    </source>
</evidence>
<dbReference type="GO" id="GO:0046983">
    <property type="term" value="F:protein dimerization activity"/>
    <property type="evidence" value="ECO:0007669"/>
    <property type="project" value="InterPro"/>
</dbReference>
<proteinExistence type="inferred from homology"/>
<dbReference type="GO" id="GO:0051287">
    <property type="term" value="F:NAD binding"/>
    <property type="evidence" value="ECO:0007669"/>
    <property type="project" value="InterPro"/>
</dbReference>
<dbReference type="RefSeq" id="WP_006439730.1">
    <property type="nucleotide sequence ID" value="NZ_DS995356.1"/>
</dbReference>